<name>A0A4Z0YB80_9FIRM</name>
<dbReference type="OrthoDB" id="1850253at2"/>
<reference evidence="2 3" key="1">
    <citation type="submission" date="2019-04" db="EMBL/GenBank/DDBJ databases">
        <authorList>
            <person name="Poehlein A."/>
            <person name="Bengelsdorf F.R."/>
            <person name="Duerre P."/>
            <person name="Daniel R."/>
        </authorList>
    </citation>
    <scope>NUCLEOTIDE SEQUENCE [LARGE SCALE GENOMIC DNA]</scope>
    <source>
        <strain evidence="2 3">BS-1</strain>
    </source>
</reference>
<dbReference type="Proteomes" id="UP000297714">
    <property type="component" value="Unassembled WGS sequence"/>
</dbReference>
<dbReference type="EMBL" id="SRMQ01000007">
    <property type="protein sequence ID" value="TGJ76220.1"/>
    <property type="molecule type" value="Genomic_DNA"/>
</dbReference>
<feature type="signal peptide" evidence="1">
    <location>
        <begin position="1"/>
        <end position="24"/>
    </location>
</feature>
<proteinExistence type="predicted"/>
<dbReference type="AlphaFoldDB" id="A0A4Z0YB80"/>
<protein>
    <submittedName>
        <fullName evidence="2">Uncharacterized protein</fullName>
    </submittedName>
</protein>
<dbReference type="PROSITE" id="PS51257">
    <property type="entry name" value="PROKAR_LIPOPROTEIN"/>
    <property type="match status" value="1"/>
</dbReference>
<sequence>MRKPALLLWLVLCMIALAACTAKAEPSSVQLALSAPLEDAAAQTVYTNEELGFSFAIPDSWETENYKAVVSEKTLKDGSKKTTISFEFQGDAENPLLSISLVPKKSWESAKHTAKPIYLGTRGNTVYIGKLPKECPYDVGTKADLYNSMILPTEEVKKRFKILKNTDSQ</sequence>
<gene>
    <name evidence="2" type="ORF">CAGA_16830</name>
</gene>
<keyword evidence="1" id="KW-0732">Signal</keyword>
<evidence type="ECO:0000313" key="3">
    <source>
        <dbReference type="Proteomes" id="UP000297714"/>
    </source>
</evidence>
<feature type="chain" id="PRO_5021270061" evidence="1">
    <location>
        <begin position="25"/>
        <end position="169"/>
    </location>
</feature>
<accession>A0A4Z0YB80</accession>
<evidence type="ECO:0000256" key="1">
    <source>
        <dbReference type="SAM" id="SignalP"/>
    </source>
</evidence>
<evidence type="ECO:0000313" key="2">
    <source>
        <dbReference type="EMBL" id="TGJ76220.1"/>
    </source>
</evidence>
<keyword evidence="3" id="KW-1185">Reference proteome</keyword>
<organism evidence="2 3">
    <name type="scientific">Caproiciproducens galactitolivorans</name>
    <dbReference type="NCBI Taxonomy" id="642589"/>
    <lineage>
        <taxon>Bacteria</taxon>
        <taxon>Bacillati</taxon>
        <taxon>Bacillota</taxon>
        <taxon>Clostridia</taxon>
        <taxon>Eubacteriales</taxon>
        <taxon>Acutalibacteraceae</taxon>
        <taxon>Caproiciproducens</taxon>
    </lineage>
</organism>
<comment type="caution">
    <text evidence="2">The sequence shown here is derived from an EMBL/GenBank/DDBJ whole genome shotgun (WGS) entry which is preliminary data.</text>
</comment>
<dbReference type="RefSeq" id="WP_135659755.1">
    <property type="nucleotide sequence ID" value="NZ_JAJUFJ010000003.1"/>
</dbReference>